<dbReference type="PIRSF" id="PIRSF009467">
    <property type="entry name" value="Ureas_acces_UreF"/>
    <property type="match status" value="1"/>
</dbReference>
<dbReference type="Gene3D" id="1.10.4190.10">
    <property type="entry name" value="Urease accessory protein UreF"/>
    <property type="match status" value="1"/>
</dbReference>
<keyword evidence="5" id="KW-1185">Reference proteome</keyword>
<dbReference type="EMBL" id="JBHSHC010000014">
    <property type="protein sequence ID" value="MFC4766176.1"/>
    <property type="molecule type" value="Genomic_DNA"/>
</dbReference>
<dbReference type="RefSeq" id="WP_380023910.1">
    <property type="nucleotide sequence ID" value="NZ_JBHSHC010000014.1"/>
</dbReference>
<comment type="caution">
    <text evidence="4">The sequence shown here is derived from an EMBL/GenBank/DDBJ whole genome shotgun (WGS) entry which is preliminary data.</text>
</comment>
<evidence type="ECO:0000256" key="3">
    <source>
        <dbReference type="HAMAP-Rule" id="MF_01385"/>
    </source>
</evidence>
<proteinExistence type="inferred from homology"/>
<dbReference type="InterPro" id="IPR038277">
    <property type="entry name" value="UreF_sf"/>
</dbReference>
<comment type="subcellular location">
    <subcellularLocation>
        <location evidence="3">Cytoplasm</location>
    </subcellularLocation>
</comment>
<sequence>MFSLLPLIQLIDSAFPTGVFSHSFGLETALQENRIQNGEELSEWLGSYVTGNLAPMEGAAVFWAHWYADRIIADQPEKEVYRKNLRTLDRRLTLSRLSRESREGGVKIGKRYLRIVLDLYPECGLEEYDNWIRSGESYGNACIVHGWICAHLQQSPENAIASHLYAGVNALIQNALRAMPIGQTEGQKVLKSLLPVIKQEAERIVLAPPAPNRLSSHTIAQEIGAMRHETLYSRLFMS</sequence>
<comment type="similarity">
    <text evidence="3">Belongs to the UreF family.</text>
</comment>
<comment type="function">
    <text evidence="3">Required for maturation of urease via the functional incorporation of the urease nickel metallocenter.</text>
</comment>
<gene>
    <name evidence="3" type="primary">ureF</name>
    <name evidence="4" type="ORF">ACFO8Q_02020</name>
</gene>
<dbReference type="Proteomes" id="UP001596002">
    <property type="component" value="Unassembled WGS sequence"/>
</dbReference>
<reference evidence="5" key="1">
    <citation type="journal article" date="2019" name="Int. J. Syst. Evol. Microbiol.">
        <title>The Global Catalogue of Microorganisms (GCM) 10K type strain sequencing project: providing services to taxonomists for standard genome sequencing and annotation.</title>
        <authorList>
            <consortium name="The Broad Institute Genomics Platform"/>
            <consortium name="The Broad Institute Genome Sequencing Center for Infectious Disease"/>
            <person name="Wu L."/>
            <person name="Ma J."/>
        </authorList>
    </citation>
    <scope>NUCLEOTIDE SEQUENCE [LARGE SCALE GENOMIC DNA]</scope>
    <source>
        <strain evidence="5">WYCCWR 12678</strain>
    </source>
</reference>
<evidence type="ECO:0000313" key="5">
    <source>
        <dbReference type="Proteomes" id="UP001596002"/>
    </source>
</evidence>
<evidence type="ECO:0000256" key="1">
    <source>
        <dbReference type="ARBA" id="ARBA00022988"/>
    </source>
</evidence>
<organism evidence="4 5">
    <name type="scientific">Effusibacillus consociatus</name>
    <dbReference type="NCBI Taxonomy" id="1117041"/>
    <lineage>
        <taxon>Bacteria</taxon>
        <taxon>Bacillati</taxon>
        <taxon>Bacillota</taxon>
        <taxon>Bacilli</taxon>
        <taxon>Bacillales</taxon>
        <taxon>Alicyclobacillaceae</taxon>
        <taxon>Effusibacillus</taxon>
    </lineage>
</organism>
<evidence type="ECO:0000313" key="4">
    <source>
        <dbReference type="EMBL" id="MFC4766176.1"/>
    </source>
</evidence>
<dbReference type="InterPro" id="IPR002639">
    <property type="entry name" value="UreF"/>
</dbReference>
<dbReference type="PANTHER" id="PTHR33620:SF1">
    <property type="entry name" value="UREASE ACCESSORY PROTEIN F"/>
    <property type="match status" value="1"/>
</dbReference>
<name>A0ABV9PW65_9BACL</name>
<keyword evidence="3" id="KW-0963">Cytoplasm</keyword>
<keyword evidence="2 3" id="KW-0143">Chaperone</keyword>
<evidence type="ECO:0000256" key="2">
    <source>
        <dbReference type="ARBA" id="ARBA00023186"/>
    </source>
</evidence>
<protein>
    <recommendedName>
        <fullName evidence="3">Urease accessory protein UreF</fullName>
    </recommendedName>
</protein>
<keyword evidence="1 3" id="KW-0996">Nickel insertion</keyword>
<accession>A0ABV9PW65</accession>
<dbReference type="Pfam" id="PF01730">
    <property type="entry name" value="UreF"/>
    <property type="match status" value="1"/>
</dbReference>
<dbReference type="PANTHER" id="PTHR33620">
    <property type="entry name" value="UREASE ACCESSORY PROTEIN F"/>
    <property type="match status" value="1"/>
</dbReference>
<comment type="subunit">
    <text evidence="3">UreD, UreF and UreG form a complex that acts as a GTP-hydrolysis-dependent molecular chaperone, activating the urease apoprotein by helping to assemble the nickel containing metallocenter of UreC. The UreE protein probably delivers the nickel.</text>
</comment>
<dbReference type="HAMAP" id="MF_01385">
    <property type="entry name" value="UreF"/>
    <property type="match status" value="1"/>
</dbReference>